<dbReference type="AlphaFoldDB" id="A0A1Q5PTX5"/>
<proteinExistence type="inferred from homology"/>
<name>A0A1Q5PTX5_9ACTO</name>
<dbReference type="RefSeq" id="WP_073717684.1">
    <property type="nucleotide sequence ID" value="NZ_MQVR01000171.1"/>
</dbReference>
<dbReference type="CDD" id="cd15904">
    <property type="entry name" value="TSPO_MBR"/>
    <property type="match status" value="1"/>
</dbReference>
<keyword evidence="8" id="KW-1185">Reference proteome</keyword>
<evidence type="ECO:0000313" key="8">
    <source>
        <dbReference type="Proteomes" id="UP000185628"/>
    </source>
</evidence>
<dbReference type="GO" id="GO:0016020">
    <property type="term" value="C:membrane"/>
    <property type="evidence" value="ECO:0007669"/>
    <property type="project" value="UniProtKB-SubCell"/>
</dbReference>
<dbReference type="InterPro" id="IPR004307">
    <property type="entry name" value="TspO_MBR"/>
</dbReference>
<sequence length="92" mass="10207">MRDEGREAEARSFAKALATNLVLNGTWSYFFFRLKSLPVSTGVVALLAMSSIDLVRRVGKTKKRRALALAPYGLWTSFASALTAEIWRRNGA</sequence>
<organism evidence="7 8">
    <name type="scientific">Bowdeniella nasicola</name>
    <dbReference type="NCBI Taxonomy" id="208480"/>
    <lineage>
        <taxon>Bacteria</taxon>
        <taxon>Bacillati</taxon>
        <taxon>Actinomycetota</taxon>
        <taxon>Actinomycetes</taxon>
        <taxon>Actinomycetales</taxon>
        <taxon>Actinomycetaceae</taxon>
        <taxon>Bowdeniella</taxon>
    </lineage>
</organism>
<protein>
    <recommendedName>
        <fullName evidence="9">TspO and MBR related proteins</fullName>
    </recommendedName>
</protein>
<evidence type="ECO:0000313" key="7">
    <source>
        <dbReference type="EMBL" id="OKL51041.1"/>
    </source>
</evidence>
<evidence type="ECO:0000256" key="1">
    <source>
        <dbReference type="ARBA" id="ARBA00004141"/>
    </source>
</evidence>
<evidence type="ECO:0000256" key="2">
    <source>
        <dbReference type="ARBA" id="ARBA00007524"/>
    </source>
</evidence>
<evidence type="ECO:0000256" key="3">
    <source>
        <dbReference type="ARBA" id="ARBA00022692"/>
    </source>
</evidence>
<dbReference type="Proteomes" id="UP000185628">
    <property type="component" value="Unassembled WGS sequence"/>
</dbReference>
<feature type="transmembrane region" description="Helical" evidence="6">
    <location>
        <begin position="37"/>
        <end position="55"/>
    </location>
</feature>
<dbReference type="Pfam" id="PF03073">
    <property type="entry name" value="TspO_MBR"/>
    <property type="match status" value="1"/>
</dbReference>
<gene>
    <name evidence="7" type="ORF">BSZ39_12870</name>
</gene>
<dbReference type="EMBL" id="MQVR01000171">
    <property type="protein sequence ID" value="OKL51041.1"/>
    <property type="molecule type" value="Genomic_DNA"/>
</dbReference>
<dbReference type="OrthoDB" id="9774199at2"/>
<keyword evidence="3 6" id="KW-0812">Transmembrane</keyword>
<evidence type="ECO:0000256" key="4">
    <source>
        <dbReference type="ARBA" id="ARBA00022989"/>
    </source>
</evidence>
<comment type="caution">
    <text evidence="7">The sequence shown here is derived from an EMBL/GenBank/DDBJ whole genome shotgun (WGS) entry which is preliminary data.</text>
</comment>
<evidence type="ECO:0008006" key="9">
    <source>
        <dbReference type="Google" id="ProtNLM"/>
    </source>
</evidence>
<dbReference type="Gene3D" id="1.20.1260.100">
    <property type="entry name" value="TspO/MBR protein"/>
    <property type="match status" value="1"/>
</dbReference>
<keyword evidence="4 6" id="KW-1133">Transmembrane helix</keyword>
<feature type="transmembrane region" description="Helical" evidence="6">
    <location>
        <begin position="12"/>
        <end position="31"/>
    </location>
</feature>
<evidence type="ECO:0000256" key="6">
    <source>
        <dbReference type="SAM" id="Phobius"/>
    </source>
</evidence>
<comment type="similarity">
    <text evidence="2">Belongs to the TspO/BZRP family.</text>
</comment>
<evidence type="ECO:0000256" key="5">
    <source>
        <dbReference type="ARBA" id="ARBA00023136"/>
    </source>
</evidence>
<keyword evidence="5 6" id="KW-0472">Membrane</keyword>
<comment type="subcellular location">
    <subcellularLocation>
        <location evidence="1">Membrane</location>
        <topology evidence="1">Multi-pass membrane protein</topology>
    </subcellularLocation>
</comment>
<reference evidence="8" key="1">
    <citation type="submission" date="2016-12" db="EMBL/GenBank/DDBJ databases">
        <authorList>
            <person name="Meng X."/>
        </authorList>
    </citation>
    <scope>NUCLEOTIDE SEQUENCE [LARGE SCALE GENOMIC DNA]</scope>
    <source>
        <strain evidence="8">DSM 19116</strain>
    </source>
</reference>
<dbReference type="InterPro" id="IPR038330">
    <property type="entry name" value="TspO/MBR-related_sf"/>
</dbReference>
<accession>A0A1Q5PTX5</accession>